<dbReference type="SMART" id="SM00421">
    <property type="entry name" value="HTH_LUXR"/>
    <property type="match status" value="1"/>
</dbReference>
<keyword evidence="3" id="KW-0804">Transcription</keyword>
<dbReference type="GO" id="GO:0003677">
    <property type="term" value="F:DNA binding"/>
    <property type="evidence" value="ECO:0007669"/>
    <property type="project" value="UniProtKB-KW"/>
</dbReference>
<keyword evidence="6" id="KW-1185">Reference proteome</keyword>
<dbReference type="RefSeq" id="WP_213124908.1">
    <property type="nucleotide sequence ID" value="NZ_JAGYPG010000002.1"/>
</dbReference>
<dbReference type="Proteomes" id="UP000681414">
    <property type="component" value="Unassembled WGS sequence"/>
</dbReference>
<dbReference type="Gene3D" id="3.40.50.2300">
    <property type="match status" value="1"/>
</dbReference>
<organism evidence="5 6">
    <name type="scientific">Lederbergia citri</name>
    <dbReference type="NCBI Taxonomy" id="2833580"/>
    <lineage>
        <taxon>Bacteria</taxon>
        <taxon>Bacillati</taxon>
        <taxon>Bacillota</taxon>
        <taxon>Bacilli</taxon>
        <taxon>Bacillales</taxon>
        <taxon>Bacillaceae</taxon>
        <taxon>Lederbergia</taxon>
    </lineage>
</organism>
<evidence type="ECO:0000256" key="2">
    <source>
        <dbReference type="ARBA" id="ARBA00023125"/>
    </source>
</evidence>
<proteinExistence type="predicted"/>
<dbReference type="SUPFAM" id="SSF46894">
    <property type="entry name" value="C-terminal effector domain of the bipartite response regulators"/>
    <property type="match status" value="1"/>
</dbReference>
<dbReference type="PANTHER" id="PTHR43214">
    <property type="entry name" value="TWO-COMPONENT RESPONSE REGULATOR"/>
    <property type="match status" value="1"/>
</dbReference>
<sequence>MSNIEINKEINLLHKRVPTIEKKLTQSVRVYDHIPSNLIFGSNHIPYLIILDFKSNIDLRRVVDSYKDDNVIITVRLSDSEGEYLPELFKINLHGYLLKGMKTSELIYAFNLMLKGNQYIHPKLVPTLFQQRKKISNILSNRPAKLLTNRQWDILELIVKGHKNQSIAKHLNIKEKTVKNHISTMFIKLNVSDRTNAVLYAIKNQWFSL</sequence>
<dbReference type="CDD" id="cd06170">
    <property type="entry name" value="LuxR_C_like"/>
    <property type="match status" value="1"/>
</dbReference>
<comment type="caution">
    <text evidence="5">The sequence shown here is derived from an EMBL/GenBank/DDBJ whole genome shotgun (WGS) entry which is preliminary data.</text>
</comment>
<dbReference type="PANTHER" id="PTHR43214:SF43">
    <property type="entry name" value="TWO-COMPONENT RESPONSE REGULATOR"/>
    <property type="match status" value="1"/>
</dbReference>
<feature type="domain" description="HTH luxR-type" evidence="4">
    <location>
        <begin position="140"/>
        <end position="205"/>
    </location>
</feature>
<evidence type="ECO:0000313" key="5">
    <source>
        <dbReference type="EMBL" id="MBS4195712.1"/>
    </source>
</evidence>
<dbReference type="EMBL" id="JAGYPG010000002">
    <property type="protein sequence ID" value="MBS4195712.1"/>
    <property type="molecule type" value="Genomic_DNA"/>
</dbReference>
<dbReference type="GO" id="GO:0006355">
    <property type="term" value="P:regulation of DNA-templated transcription"/>
    <property type="evidence" value="ECO:0007669"/>
    <property type="project" value="InterPro"/>
</dbReference>
<dbReference type="InterPro" id="IPR039420">
    <property type="entry name" value="WalR-like"/>
</dbReference>
<evidence type="ECO:0000256" key="1">
    <source>
        <dbReference type="ARBA" id="ARBA00023015"/>
    </source>
</evidence>
<name>A0A942TGF6_9BACI</name>
<keyword evidence="1" id="KW-0805">Transcription regulation</keyword>
<evidence type="ECO:0000313" key="6">
    <source>
        <dbReference type="Proteomes" id="UP000681414"/>
    </source>
</evidence>
<accession>A0A942TGF6</accession>
<dbReference type="Pfam" id="PF00196">
    <property type="entry name" value="GerE"/>
    <property type="match status" value="1"/>
</dbReference>
<gene>
    <name evidence="5" type="ORF">KHA97_11645</name>
</gene>
<dbReference type="PROSITE" id="PS50043">
    <property type="entry name" value="HTH_LUXR_2"/>
    <property type="match status" value="1"/>
</dbReference>
<evidence type="ECO:0000256" key="3">
    <source>
        <dbReference type="ARBA" id="ARBA00023163"/>
    </source>
</evidence>
<dbReference type="InterPro" id="IPR000792">
    <property type="entry name" value="Tscrpt_reg_LuxR_C"/>
</dbReference>
<protein>
    <submittedName>
        <fullName evidence="5">Response regulator transcription factor</fullName>
    </submittedName>
</protein>
<dbReference type="PRINTS" id="PR00038">
    <property type="entry name" value="HTHLUXR"/>
</dbReference>
<keyword evidence="2" id="KW-0238">DNA-binding</keyword>
<dbReference type="InterPro" id="IPR016032">
    <property type="entry name" value="Sig_transdc_resp-reg_C-effctor"/>
</dbReference>
<reference evidence="5 6" key="1">
    <citation type="submission" date="2021-05" db="EMBL/GenBank/DDBJ databases">
        <title>Novel Bacillus species.</title>
        <authorList>
            <person name="Liu G."/>
        </authorList>
    </citation>
    <scope>NUCLEOTIDE SEQUENCE [LARGE SCALE GENOMIC DNA]</scope>
    <source>
        <strain evidence="6">FJAT-49780</strain>
    </source>
</reference>
<dbReference type="AlphaFoldDB" id="A0A942TGF6"/>
<evidence type="ECO:0000259" key="4">
    <source>
        <dbReference type="PROSITE" id="PS50043"/>
    </source>
</evidence>